<name>A0A512C1I2_9HYPH</name>
<reference evidence="3 4" key="1">
    <citation type="submission" date="2019-07" db="EMBL/GenBank/DDBJ databases">
        <title>Whole genome shotgun sequence of Microvirga aerophila NBRC 106136.</title>
        <authorList>
            <person name="Hosoyama A."/>
            <person name="Uohara A."/>
            <person name="Ohji S."/>
            <person name="Ichikawa N."/>
        </authorList>
    </citation>
    <scope>NUCLEOTIDE SEQUENCE [LARGE SCALE GENOMIC DNA]</scope>
    <source>
        <strain evidence="3 4">NBRC 106136</strain>
    </source>
</reference>
<organism evidence="3 4">
    <name type="scientific">Microvirga aerophila</name>
    <dbReference type="NCBI Taxonomy" id="670291"/>
    <lineage>
        <taxon>Bacteria</taxon>
        <taxon>Pseudomonadati</taxon>
        <taxon>Pseudomonadota</taxon>
        <taxon>Alphaproteobacteria</taxon>
        <taxon>Hyphomicrobiales</taxon>
        <taxon>Methylobacteriaceae</taxon>
        <taxon>Microvirga</taxon>
    </lineage>
</organism>
<dbReference type="SUPFAM" id="SSF56563">
    <property type="entry name" value="Major capsid protein gp5"/>
    <property type="match status" value="1"/>
</dbReference>
<proteinExistence type="predicted"/>
<sequence>MRKLHELRETRAAKVAEMQGLVSTAENANRDLAESEQARFDALKGEVRSLDQSISNAEHVAELERRADADPVTQHGGLGELEARYSISKALGEFTDTGRLTGLEAEWSQENRSGRKGAFAVPTSAILGIDRRALLTTTPAGGPGGNLVPTTLGPLQDRIRQTLVTESLGATVLSGLTGNLDLPKLKASGQAFWVGEHEPVTRSDPLFDKTSMAPKTVGAEYEVSRRMLLQVAALETILRQDLSYLLREALDLAALAGVGGDMPVGVLHTPGLKVLSGTYADPDDPSSGEIMNLTADMIGSIDPNAPGPRGFVINQRTRTTAMKLSDTTGQPYGVPAVFHNEPVALSNQLPSNLGLGTNQSALIYGAWASLIIGYWSAVDILPNPYHADVASKGGLLIHAFLDADVAVRRVEDFVAHKTLATS</sequence>
<feature type="domain" description="Phage capsid-like C-terminal" evidence="2">
    <location>
        <begin position="144"/>
        <end position="415"/>
    </location>
</feature>
<dbReference type="EMBL" id="BJYU01000150">
    <property type="protein sequence ID" value="GEO18074.1"/>
    <property type="molecule type" value="Genomic_DNA"/>
</dbReference>
<evidence type="ECO:0000313" key="3">
    <source>
        <dbReference type="EMBL" id="GEO18074.1"/>
    </source>
</evidence>
<dbReference type="AlphaFoldDB" id="A0A512C1I2"/>
<dbReference type="NCBIfam" id="TIGR01554">
    <property type="entry name" value="major_cap_HK97"/>
    <property type="match status" value="1"/>
</dbReference>
<accession>A0A512C1I2</accession>
<protein>
    <recommendedName>
        <fullName evidence="2">Phage capsid-like C-terminal domain-containing protein</fullName>
    </recommendedName>
</protein>
<dbReference type="RefSeq" id="WP_147022838.1">
    <property type="nucleotide sequence ID" value="NZ_BJYU01000150.1"/>
</dbReference>
<dbReference type="Pfam" id="PF05065">
    <property type="entry name" value="Phage_capsid"/>
    <property type="match status" value="1"/>
</dbReference>
<comment type="caution">
    <text evidence="3">The sequence shown here is derived from an EMBL/GenBank/DDBJ whole genome shotgun (WGS) entry which is preliminary data.</text>
</comment>
<dbReference type="InterPro" id="IPR054612">
    <property type="entry name" value="Phage_capsid-like_C"/>
</dbReference>
<evidence type="ECO:0000259" key="2">
    <source>
        <dbReference type="Pfam" id="PF05065"/>
    </source>
</evidence>
<dbReference type="InterPro" id="IPR024455">
    <property type="entry name" value="Phage_capsid"/>
</dbReference>
<keyword evidence="4" id="KW-1185">Reference proteome</keyword>
<dbReference type="Proteomes" id="UP000321085">
    <property type="component" value="Unassembled WGS sequence"/>
</dbReference>
<gene>
    <name evidence="3" type="ORF">MAE02_57700</name>
</gene>
<dbReference type="Gene3D" id="3.30.2400.10">
    <property type="entry name" value="Major capsid protein gp5"/>
    <property type="match status" value="1"/>
</dbReference>
<evidence type="ECO:0000256" key="1">
    <source>
        <dbReference type="ARBA" id="ARBA00004328"/>
    </source>
</evidence>
<comment type="subcellular location">
    <subcellularLocation>
        <location evidence="1">Virion</location>
    </subcellularLocation>
</comment>
<evidence type="ECO:0000313" key="4">
    <source>
        <dbReference type="Proteomes" id="UP000321085"/>
    </source>
</evidence>